<reference evidence="7" key="1">
    <citation type="submission" date="2013-07" db="EMBL/GenBank/DDBJ databases">
        <title>The Genome Sequence of Cryptococcus dejecticola CBS10117.</title>
        <authorList>
            <consortium name="The Broad Institute Genome Sequencing Platform"/>
            <person name="Cuomo C."/>
            <person name="Litvintseva A."/>
            <person name="Chen Y."/>
            <person name="Heitman J."/>
            <person name="Sun S."/>
            <person name="Springer D."/>
            <person name="Dromer F."/>
            <person name="Young S.K."/>
            <person name="Zeng Q."/>
            <person name="Gargeya S."/>
            <person name="Fitzgerald M."/>
            <person name="Abouelleil A."/>
            <person name="Alvarado L."/>
            <person name="Berlin A.M."/>
            <person name="Chapman S.B."/>
            <person name="Dewar J."/>
            <person name="Goldberg J."/>
            <person name="Griggs A."/>
            <person name="Gujja S."/>
            <person name="Hansen M."/>
            <person name="Howarth C."/>
            <person name="Imamovic A."/>
            <person name="Larimer J."/>
            <person name="McCowan C."/>
            <person name="Murphy C."/>
            <person name="Pearson M."/>
            <person name="Priest M."/>
            <person name="Roberts A."/>
            <person name="Saif S."/>
            <person name="Shea T."/>
            <person name="Sykes S."/>
            <person name="Wortman J."/>
            <person name="Nusbaum C."/>
            <person name="Birren B."/>
        </authorList>
    </citation>
    <scope>NUCLEOTIDE SEQUENCE [LARGE SCALE GENOMIC DNA]</scope>
    <source>
        <strain evidence="7">CBS 10117</strain>
    </source>
</reference>
<dbReference type="GO" id="GO:0016787">
    <property type="term" value="F:hydrolase activity"/>
    <property type="evidence" value="ECO:0007669"/>
    <property type="project" value="UniProtKB-KW"/>
</dbReference>
<evidence type="ECO:0000256" key="3">
    <source>
        <dbReference type="ARBA" id="ARBA00022840"/>
    </source>
</evidence>
<dbReference type="AlphaFoldDB" id="A0A1A5ZTR0"/>
<accession>A0A1A5ZTR0</accession>
<dbReference type="Gene3D" id="1.10.3380.10">
    <property type="entry name" value="Sec63 N-terminal domain-like domain"/>
    <property type="match status" value="1"/>
</dbReference>
<dbReference type="EMBL" id="KI894038">
    <property type="protein sequence ID" value="OBR81196.1"/>
    <property type="molecule type" value="Genomic_DNA"/>
</dbReference>
<dbReference type="VEuPathDB" id="FungiDB:I303_08581"/>
<dbReference type="Gene3D" id="3.40.50.300">
    <property type="entry name" value="P-loop containing nucleotide triphosphate hydrolases"/>
    <property type="match status" value="2"/>
</dbReference>
<feature type="domain" description="Helicase C-terminal" evidence="6">
    <location>
        <begin position="334"/>
        <end position="523"/>
    </location>
</feature>
<evidence type="ECO:0000256" key="4">
    <source>
        <dbReference type="SAM" id="MobiDB-lite"/>
    </source>
</evidence>
<comment type="similarity">
    <text evidence="1">Belongs to the helicase family. SKI2 subfamily.</text>
</comment>
<gene>
    <name evidence="7" type="ORF">I303_08581</name>
</gene>
<dbReference type="Pfam" id="PF02889">
    <property type="entry name" value="Sec63"/>
    <property type="match status" value="1"/>
</dbReference>
<evidence type="ECO:0000256" key="1">
    <source>
        <dbReference type="ARBA" id="ARBA00010140"/>
    </source>
</evidence>
<evidence type="ECO:0000256" key="2">
    <source>
        <dbReference type="ARBA" id="ARBA00022741"/>
    </source>
</evidence>
<dbReference type="SMART" id="SM00490">
    <property type="entry name" value="HELICc"/>
    <property type="match status" value="1"/>
</dbReference>
<dbReference type="Pfam" id="PF00270">
    <property type="entry name" value="DEAD"/>
    <property type="match status" value="1"/>
</dbReference>
<dbReference type="GO" id="GO:0005524">
    <property type="term" value="F:ATP binding"/>
    <property type="evidence" value="ECO:0007669"/>
    <property type="project" value="UniProtKB-KW"/>
</dbReference>
<name>A0A1A5ZTR0_9TREE</name>
<dbReference type="PANTHER" id="PTHR47835">
    <property type="entry name" value="HFM1, ATP DEPENDENT DNA HELICASE HOMOLOG"/>
    <property type="match status" value="1"/>
</dbReference>
<dbReference type="Pfam" id="PF00271">
    <property type="entry name" value="Helicase_C"/>
    <property type="match status" value="1"/>
</dbReference>
<dbReference type="InterPro" id="IPR011545">
    <property type="entry name" value="DEAD/DEAH_box_helicase_dom"/>
</dbReference>
<organism evidence="7">
    <name type="scientific">Kwoniella dejecticola CBS 10117</name>
    <dbReference type="NCBI Taxonomy" id="1296121"/>
    <lineage>
        <taxon>Eukaryota</taxon>
        <taxon>Fungi</taxon>
        <taxon>Dikarya</taxon>
        <taxon>Basidiomycota</taxon>
        <taxon>Agaricomycotina</taxon>
        <taxon>Tremellomycetes</taxon>
        <taxon>Tremellales</taxon>
        <taxon>Cryptococcaceae</taxon>
        <taxon>Kwoniella</taxon>
    </lineage>
</organism>
<feature type="region of interest" description="Disordered" evidence="4">
    <location>
        <begin position="1"/>
        <end position="20"/>
    </location>
</feature>
<keyword evidence="2" id="KW-0547">Nucleotide-binding</keyword>
<dbReference type="InterPro" id="IPR004179">
    <property type="entry name" value="Sec63-dom"/>
</dbReference>
<dbReference type="SMART" id="SM00487">
    <property type="entry name" value="DEXDc"/>
    <property type="match status" value="1"/>
</dbReference>
<protein>
    <recommendedName>
        <fullName evidence="8">ATP-dependent DNA helicase MER3</fullName>
    </recommendedName>
</protein>
<dbReference type="GO" id="GO:0051321">
    <property type="term" value="P:meiotic cell cycle"/>
    <property type="evidence" value="ECO:0007669"/>
    <property type="project" value="UniProtKB-KW"/>
</dbReference>
<feature type="domain" description="Helicase ATP-binding" evidence="5">
    <location>
        <begin position="103"/>
        <end position="286"/>
    </location>
</feature>
<dbReference type="SMART" id="SM00973">
    <property type="entry name" value="Sec63"/>
    <property type="match status" value="1"/>
</dbReference>
<dbReference type="PANTHER" id="PTHR47835:SF3">
    <property type="entry name" value="HELICASE FOR MEIOSIS 1"/>
    <property type="match status" value="1"/>
</dbReference>
<dbReference type="PROSITE" id="PS51192">
    <property type="entry name" value="HELICASE_ATP_BIND_1"/>
    <property type="match status" value="1"/>
</dbReference>
<feature type="compositionally biased region" description="Polar residues" evidence="4">
    <location>
        <begin position="850"/>
        <end position="859"/>
    </location>
</feature>
<dbReference type="OrthoDB" id="5575at2759"/>
<dbReference type="InterPro" id="IPR001650">
    <property type="entry name" value="Helicase_C-like"/>
</dbReference>
<dbReference type="InterPro" id="IPR036388">
    <property type="entry name" value="WH-like_DNA-bd_sf"/>
</dbReference>
<feature type="compositionally biased region" description="Basic and acidic residues" evidence="4">
    <location>
        <begin position="1093"/>
        <end position="1106"/>
    </location>
</feature>
<dbReference type="InterPro" id="IPR014001">
    <property type="entry name" value="Helicase_ATP-bd"/>
</dbReference>
<dbReference type="CDD" id="cd18795">
    <property type="entry name" value="SF2_C_Ski2"/>
    <property type="match status" value="1"/>
</dbReference>
<dbReference type="SUPFAM" id="SSF52540">
    <property type="entry name" value="P-loop containing nucleoside triphosphate hydrolases"/>
    <property type="match status" value="1"/>
</dbReference>
<feature type="region of interest" description="Disordered" evidence="4">
    <location>
        <begin position="842"/>
        <end position="861"/>
    </location>
</feature>
<dbReference type="STRING" id="1296121.A0A1A5ZTR0"/>
<feature type="compositionally biased region" description="Polar residues" evidence="4">
    <location>
        <begin position="900"/>
        <end position="909"/>
    </location>
</feature>
<evidence type="ECO:0000313" key="7">
    <source>
        <dbReference type="EMBL" id="OBR81196.1"/>
    </source>
</evidence>
<dbReference type="InterPro" id="IPR052247">
    <property type="entry name" value="Meiotic_Crossover_Helicase"/>
</dbReference>
<sequence>MSRQIPDPISEVSVETSGEPPALSRLNHIVRSGSDPLHENDSAFETTSFANEQDEVIVTPEILAAREVDRSSIQLVPISRLDLSHRKCFKFPVFNAVQSAVFEDVYHGDANVVVSAPTGSGKTTIFELAFIKFIKGLTTGSKPLAIYIAPTKALCSEKRKEWEARLEGNLGIQCKSTGCEITGETGRFDIVTSLVGSADLIITTPEKLDSITRREKWAKFKFYHRVKLVMLDEVHILHEDRGATLEVVMSRIKQKVPNVRIVALSATVPNIDDVARWIGQRQDQYQLSSDLYSGADLDENGFGEQYRPVPLKKLVYGVDGGGNEWSLAPKLDANLYPLLMMHAEGKPVLIFCPTRKSCQITAAVIQKTYVSAQAEGRELPWNSKRNVDLLLNDPKIRELTKEGIAVHHAGLDLSDRRAIEEAFISGKLSLIVSTSTLAVGVNLPAHTVIIKGTMSWHGPASGFREYSDIDIQQMMGRAGRPQFDKSGTVIVMCEKGLVKKYDSMLSSQTVLESTLHTHLTEHLNSEISLNTISTLSGAREWLRRSFFYIRIQQNPSHYALDHEMEKTGDSSWEEYLDQYIEMLRILDMEETSTLKDLLRMIAEAEEYKDLRIRPGEAKVLNEMRADNNIRYALDDNVKSFGDKVFVLMQMQFDNITYKAEKRTESTSNLQTQMVIFTHAGRIAKAILQVAKQRQYGMTLKAALELHRTVAGKAWEDRSSVFRQIEQIGPAAINTLDRMRIYSTNDLGDDGSRKRARKSHAPHYFSALLLRDDGGYISYKQQLMKEVIEPKGFNLTVKIDLKKRFEKVLGLFGVEEVAGCATSTEYAINLDDSVWPAEIDTDHQNKEQAHQPGSIQQTAKSAAVSLEAKSAAECFDTTEAPIEHISNTPIIHIPTLYPTASNVSDSSQPGSPLLDHPKSDESYVTVSVDWDPQELPDAESASTPNRGQVSPISAEPQHCSSDWDVNDLFEDVKIVPDFSETPVTMTGAGSFDPNIPYPSGDACIHTESNMQSTLGTSNNDRSPAFLHAMQPDTVENQISFDYNRDATESHLQDSRVLTRKRKRARAHDDDVQRTTGPSDALRSRTHDSALLSHAHNDLADPVETSKR</sequence>
<feature type="region of interest" description="Disordered" evidence="4">
    <location>
        <begin position="900"/>
        <end position="956"/>
    </location>
</feature>
<evidence type="ECO:0008006" key="8">
    <source>
        <dbReference type="Google" id="ProtNLM"/>
    </source>
</evidence>
<dbReference type="SUPFAM" id="SSF158702">
    <property type="entry name" value="Sec63 N-terminal domain-like"/>
    <property type="match status" value="1"/>
</dbReference>
<dbReference type="GO" id="GO:0043138">
    <property type="term" value="F:3'-5' DNA helicase activity"/>
    <property type="evidence" value="ECO:0007669"/>
    <property type="project" value="UniProtKB-EC"/>
</dbReference>
<dbReference type="GO" id="GO:0003676">
    <property type="term" value="F:nucleic acid binding"/>
    <property type="evidence" value="ECO:0007669"/>
    <property type="project" value="InterPro"/>
</dbReference>
<evidence type="ECO:0000259" key="5">
    <source>
        <dbReference type="PROSITE" id="PS51192"/>
    </source>
</evidence>
<dbReference type="InterPro" id="IPR027417">
    <property type="entry name" value="P-loop_NTPase"/>
</dbReference>
<feature type="region of interest" description="Disordered" evidence="4">
    <location>
        <begin position="1044"/>
        <end position="1106"/>
    </location>
</feature>
<dbReference type="PROSITE" id="PS51194">
    <property type="entry name" value="HELICASE_CTER"/>
    <property type="match status" value="1"/>
</dbReference>
<evidence type="ECO:0000259" key="6">
    <source>
        <dbReference type="PROSITE" id="PS51194"/>
    </source>
</evidence>
<proteinExistence type="inferred from homology"/>
<dbReference type="Gene3D" id="1.10.10.10">
    <property type="entry name" value="Winged helix-like DNA-binding domain superfamily/Winged helix DNA-binding domain"/>
    <property type="match status" value="1"/>
</dbReference>
<feature type="compositionally biased region" description="Polar residues" evidence="4">
    <location>
        <begin position="939"/>
        <end position="950"/>
    </location>
</feature>
<keyword evidence="3" id="KW-0067">ATP-binding</keyword>